<dbReference type="Gene3D" id="2.40.420.20">
    <property type="match status" value="1"/>
</dbReference>
<evidence type="ECO:0000259" key="4">
    <source>
        <dbReference type="Pfam" id="PF25989"/>
    </source>
</evidence>
<comment type="subcellular location">
    <subcellularLocation>
        <location evidence="1">Cell envelope</location>
    </subcellularLocation>
</comment>
<name>A0ABW0KMB7_9BACT</name>
<sequence>MPDAPLETPKTNVPPWEAKAPITRRSLSRKLIFWSLAGALVLAVLYALQPRAVEVETGTVHQGALTVYVSEEGKTRIRNRHIVAAPVAGSMQRVTLKPGDAVKAGETVLTRIEPALSPLLDARARTQAQARVDAAMATRSRANEDIEMSRTSLKYAQANWDRVKNNTDKGTISDTDRDTFEREAEMKIREVRSAEFALKVADFELAQARAALEQIDKPGAGGAFIEVQAPVSGVVLRVQQESATIVTPGMPIVEIGDPTDLEIEAEILSRDAVTIKPGALVTVEQWGGDEPAKARVRRVEPAAFTKVSALGVEEQRVLVLSDFTEQTPALKALGDRYRVEVRVAVWHSDDTLLVPAGALFREGSEWKTFVFDAGHARAVVVKAGRTDGKLTQVLGGLKKGDEVLMHPPDTVRDGTSVVKRAEVK</sequence>
<evidence type="ECO:0000256" key="3">
    <source>
        <dbReference type="SAM" id="Phobius"/>
    </source>
</evidence>
<feature type="transmembrane region" description="Helical" evidence="3">
    <location>
        <begin position="31"/>
        <end position="48"/>
    </location>
</feature>
<reference evidence="6" key="1">
    <citation type="journal article" date="2019" name="Int. J. Syst. Evol. Microbiol.">
        <title>The Global Catalogue of Microorganisms (GCM) 10K type strain sequencing project: providing services to taxonomists for standard genome sequencing and annotation.</title>
        <authorList>
            <consortium name="The Broad Institute Genomics Platform"/>
            <consortium name="The Broad Institute Genome Sequencing Center for Infectious Disease"/>
            <person name="Wu L."/>
            <person name="Ma J."/>
        </authorList>
    </citation>
    <scope>NUCLEOTIDE SEQUENCE [LARGE SCALE GENOMIC DNA]</scope>
    <source>
        <strain evidence="6">CGMCC 4.1469</strain>
    </source>
</reference>
<dbReference type="Gene3D" id="2.40.30.170">
    <property type="match status" value="1"/>
</dbReference>
<dbReference type="InterPro" id="IPR050465">
    <property type="entry name" value="UPF0194_transport"/>
</dbReference>
<dbReference type="Gene3D" id="1.10.287.470">
    <property type="entry name" value="Helix hairpin bin"/>
    <property type="match status" value="1"/>
</dbReference>
<evidence type="ECO:0000313" key="5">
    <source>
        <dbReference type="EMBL" id="MFC5454603.1"/>
    </source>
</evidence>
<dbReference type="PANTHER" id="PTHR32347">
    <property type="entry name" value="EFFLUX SYSTEM COMPONENT YKNX-RELATED"/>
    <property type="match status" value="1"/>
</dbReference>
<dbReference type="InterPro" id="IPR058637">
    <property type="entry name" value="YknX-like_C"/>
</dbReference>
<keyword evidence="6" id="KW-1185">Reference proteome</keyword>
<keyword evidence="3" id="KW-1133">Transmembrane helix</keyword>
<dbReference type="PANTHER" id="PTHR32347:SF29">
    <property type="entry name" value="UPF0194 MEMBRANE PROTEIN YBHG"/>
    <property type="match status" value="1"/>
</dbReference>
<accession>A0ABW0KMB7</accession>
<dbReference type="SUPFAM" id="SSF111369">
    <property type="entry name" value="HlyD-like secretion proteins"/>
    <property type="match status" value="1"/>
</dbReference>
<keyword evidence="3" id="KW-0472">Membrane</keyword>
<keyword evidence="3" id="KW-0812">Transmembrane</keyword>
<gene>
    <name evidence="5" type="ORF">ACFQDI_07065</name>
</gene>
<dbReference type="RefSeq" id="WP_377164849.1">
    <property type="nucleotide sequence ID" value="NZ_JBHSMQ010000002.1"/>
</dbReference>
<organism evidence="5 6">
    <name type="scientific">Prosthecobacter fluviatilis</name>
    <dbReference type="NCBI Taxonomy" id="445931"/>
    <lineage>
        <taxon>Bacteria</taxon>
        <taxon>Pseudomonadati</taxon>
        <taxon>Verrucomicrobiota</taxon>
        <taxon>Verrucomicrobiia</taxon>
        <taxon>Verrucomicrobiales</taxon>
        <taxon>Verrucomicrobiaceae</taxon>
        <taxon>Prosthecobacter</taxon>
    </lineage>
</organism>
<dbReference type="Pfam" id="PF25989">
    <property type="entry name" value="YknX_C"/>
    <property type="match status" value="1"/>
</dbReference>
<protein>
    <submittedName>
        <fullName evidence="5">Efflux RND transporter periplasmic adaptor subunit</fullName>
    </submittedName>
</protein>
<feature type="domain" description="YknX-like C-terminal permuted SH3-like" evidence="4">
    <location>
        <begin position="353"/>
        <end position="417"/>
    </location>
</feature>
<comment type="caution">
    <text evidence="5">The sequence shown here is derived from an EMBL/GenBank/DDBJ whole genome shotgun (WGS) entry which is preliminary data.</text>
</comment>
<keyword evidence="2" id="KW-0175">Coiled coil</keyword>
<dbReference type="Gene3D" id="2.40.50.100">
    <property type="match status" value="1"/>
</dbReference>
<evidence type="ECO:0000256" key="2">
    <source>
        <dbReference type="ARBA" id="ARBA00023054"/>
    </source>
</evidence>
<evidence type="ECO:0000313" key="6">
    <source>
        <dbReference type="Proteomes" id="UP001596052"/>
    </source>
</evidence>
<dbReference type="Proteomes" id="UP001596052">
    <property type="component" value="Unassembled WGS sequence"/>
</dbReference>
<dbReference type="EMBL" id="JBHSMQ010000002">
    <property type="protein sequence ID" value="MFC5454603.1"/>
    <property type="molecule type" value="Genomic_DNA"/>
</dbReference>
<proteinExistence type="predicted"/>
<evidence type="ECO:0000256" key="1">
    <source>
        <dbReference type="ARBA" id="ARBA00004196"/>
    </source>
</evidence>